<keyword evidence="5" id="KW-1185">Reference proteome</keyword>
<feature type="domain" description="Glycosyl transferase 48" evidence="2">
    <location>
        <begin position="430"/>
        <end position="574"/>
    </location>
</feature>
<dbReference type="GO" id="GO:0000148">
    <property type="term" value="C:1,3-beta-D-glucan synthase complex"/>
    <property type="evidence" value="ECO:0007669"/>
    <property type="project" value="InterPro"/>
</dbReference>
<dbReference type="OrthoDB" id="1188691at2759"/>
<feature type="transmembrane region" description="Helical" evidence="1">
    <location>
        <begin position="21"/>
        <end position="37"/>
    </location>
</feature>
<name>A0A2P5AFD7_PARAD</name>
<evidence type="ECO:0000259" key="3">
    <source>
        <dbReference type="Pfam" id="PF25968"/>
    </source>
</evidence>
<organism evidence="4 5">
    <name type="scientific">Parasponia andersonii</name>
    <name type="common">Sponia andersonii</name>
    <dbReference type="NCBI Taxonomy" id="3476"/>
    <lineage>
        <taxon>Eukaryota</taxon>
        <taxon>Viridiplantae</taxon>
        <taxon>Streptophyta</taxon>
        <taxon>Embryophyta</taxon>
        <taxon>Tracheophyta</taxon>
        <taxon>Spermatophyta</taxon>
        <taxon>Magnoliopsida</taxon>
        <taxon>eudicotyledons</taxon>
        <taxon>Gunneridae</taxon>
        <taxon>Pentapetalae</taxon>
        <taxon>rosids</taxon>
        <taxon>fabids</taxon>
        <taxon>Rosales</taxon>
        <taxon>Cannabaceae</taxon>
        <taxon>Parasponia</taxon>
    </lineage>
</organism>
<dbReference type="GO" id="GO:0003843">
    <property type="term" value="F:1,3-beta-D-glucan synthase activity"/>
    <property type="evidence" value="ECO:0007669"/>
    <property type="project" value="InterPro"/>
</dbReference>
<accession>A0A2P5AFD7</accession>
<dbReference type="InterPro" id="IPR003440">
    <property type="entry name" value="Glyco_trans_48_dom"/>
</dbReference>
<dbReference type="Pfam" id="PF25968">
    <property type="entry name" value="CALS1"/>
    <property type="match status" value="1"/>
</dbReference>
<feature type="domain" description="Callose synthase helical" evidence="3">
    <location>
        <begin position="150"/>
        <end position="335"/>
    </location>
</feature>
<dbReference type="EMBL" id="JXTB01000619">
    <property type="protein sequence ID" value="PON35257.1"/>
    <property type="molecule type" value="Genomic_DNA"/>
</dbReference>
<keyword evidence="1" id="KW-1133">Transmembrane helix</keyword>
<evidence type="ECO:0000313" key="5">
    <source>
        <dbReference type="Proteomes" id="UP000237105"/>
    </source>
</evidence>
<keyword evidence="1" id="KW-0472">Membrane</keyword>
<dbReference type="GO" id="GO:0006075">
    <property type="term" value="P:(1-&gt;3)-beta-D-glucan biosynthetic process"/>
    <property type="evidence" value="ECO:0007669"/>
    <property type="project" value="InterPro"/>
</dbReference>
<dbReference type="PANTHER" id="PTHR12741:SF16">
    <property type="entry name" value="CALLOSE SYNTHASE 7"/>
    <property type="match status" value="1"/>
</dbReference>
<evidence type="ECO:0000259" key="2">
    <source>
        <dbReference type="Pfam" id="PF02364"/>
    </source>
</evidence>
<gene>
    <name evidence="4" type="ORF">PanWU01x14_337750</name>
</gene>
<dbReference type="Pfam" id="PF02364">
    <property type="entry name" value="Glucan_synthase"/>
    <property type="match status" value="2"/>
</dbReference>
<reference evidence="5" key="1">
    <citation type="submission" date="2016-06" db="EMBL/GenBank/DDBJ databases">
        <title>Parallel loss of symbiosis genes in relatives of nitrogen-fixing non-legume Parasponia.</title>
        <authorList>
            <person name="Van Velzen R."/>
            <person name="Holmer R."/>
            <person name="Bu F."/>
            <person name="Rutten L."/>
            <person name="Van Zeijl A."/>
            <person name="Liu W."/>
            <person name="Santuari L."/>
            <person name="Cao Q."/>
            <person name="Sharma T."/>
            <person name="Shen D."/>
            <person name="Roswanjaya Y."/>
            <person name="Wardhani T."/>
            <person name="Kalhor M.S."/>
            <person name="Jansen J."/>
            <person name="Van den Hoogen J."/>
            <person name="Gungor B."/>
            <person name="Hartog M."/>
            <person name="Hontelez J."/>
            <person name="Verver J."/>
            <person name="Yang W.-C."/>
            <person name="Schijlen E."/>
            <person name="Repin R."/>
            <person name="Schilthuizen M."/>
            <person name="Schranz E."/>
            <person name="Heidstra R."/>
            <person name="Miyata K."/>
            <person name="Fedorova E."/>
            <person name="Kohlen W."/>
            <person name="Bisseling T."/>
            <person name="Smit S."/>
            <person name="Geurts R."/>
        </authorList>
    </citation>
    <scope>NUCLEOTIDE SEQUENCE [LARGE SCALE GENOMIC DNA]</scope>
    <source>
        <strain evidence="5">cv. WU1-14</strain>
    </source>
</reference>
<proteinExistence type="predicted"/>
<feature type="domain" description="Glycosyl transferase 48" evidence="2">
    <location>
        <begin position="342"/>
        <end position="422"/>
    </location>
</feature>
<dbReference type="STRING" id="3476.A0A2P5AFD7"/>
<sequence>MEMSIDNYQWHEFFPHVTHNMCVVIAIWAPIVLVYFMDAQVWYAIFSTLFGGIHGAFSHLGEIRTLGMLRSRFESVPLAFSRRLMPSTDKGATKNKKLDPAQVRKNIANFSQVWNEFIFSMRQEDLISNGDRDLLLVPYSSSDVSVVQWPPFLLASKIPIALDMAKDFKGKDDEELFGKIKNDDYMYSAVIECYESLRDIIYSLLEDEADKMIVLQICYEVDESIDRQKILQNFRMSGLPSLSERLEKFLKLLLSDDRDVGNFLPQVVNVLQDIMEIITQDVMIYGHEILERVHRQSPNVENFKKEQRFERINISLRDNKSWKEKVVRLHLLLTVKESAINVPQNLEARRRITFFANSLFMNMPKAPKVRDMLSFSVLTPYYKEDVLYTDEELTKENEDGISTLFYLQKIYPDEWTNLLERINDPKLGYHDKDKSDLIRQWVSYRAQTLYRTVRGMMYYREALELQCFLELAGDTAIFGGYRTLELSQKDKGFYDRAQALADLKFTYVVSCQLYGVQKKSNDARDQSCYSNILKLMLTYPSLRVAYIDTREDTVNGRPQKVHYSVLLKGGDKLDEVWKNLKVLCSFLFA</sequence>
<dbReference type="PANTHER" id="PTHR12741">
    <property type="entry name" value="LYST-INTERACTING PROTEIN LIP5 DOPAMINE RESPONSIVE PROTEIN DRG-1"/>
    <property type="match status" value="1"/>
</dbReference>
<dbReference type="AlphaFoldDB" id="A0A2P5AFD7"/>
<protein>
    <submittedName>
        <fullName evidence="4">Glycosyl transferase</fullName>
    </submittedName>
</protein>
<keyword evidence="1" id="KW-0812">Transmembrane</keyword>
<evidence type="ECO:0000313" key="4">
    <source>
        <dbReference type="EMBL" id="PON35257.1"/>
    </source>
</evidence>
<evidence type="ECO:0000256" key="1">
    <source>
        <dbReference type="SAM" id="Phobius"/>
    </source>
</evidence>
<comment type="caution">
    <text evidence="4">The sequence shown here is derived from an EMBL/GenBank/DDBJ whole genome shotgun (WGS) entry which is preliminary data.</text>
</comment>
<feature type="transmembrane region" description="Helical" evidence="1">
    <location>
        <begin position="43"/>
        <end position="63"/>
    </location>
</feature>
<dbReference type="InterPro" id="IPR058851">
    <property type="entry name" value="CALS1_helical"/>
</dbReference>
<keyword evidence="4" id="KW-0808">Transferase</keyword>
<dbReference type="GO" id="GO:0005886">
    <property type="term" value="C:plasma membrane"/>
    <property type="evidence" value="ECO:0007669"/>
    <property type="project" value="TreeGrafter"/>
</dbReference>
<dbReference type="Proteomes" id="UP000237105">
    <property type="component" value="Unassembled WGS sequence"/>
</dbReference>